<feature type="non-terminal residue" evidence="1">
    <location>
        <position position="1"/>
    </location>
</feature>
<protein>
    <submittedName>
        <fullName evidence="1">4824_t:CDS:1</fullName>
    </submittedName>
</protein>
<gene>
    <name evidence="1" type="ORF">ACOLOM_LOCUS9729</name>
</gene>
<dbReference type="Proteomes" id="UP000789525">
    <property type="component" value="Unassembled WGS sequence"/>
</dbReference>
<evidence type="ECO:0000313" key="2">
    <source>
        <dbReference type="Proteomes" id="UP000789525"/>
    </source>
</evidence>
<name>A0ACA9P2B9_9GLOM</name>
<organism evidence="1 2">
    <name type="scientific">Acaulospora colombiana</name>
    <dbReference type="NCBI Taxonomy" id="27376"/>
    <lineage>
        <taxon>Eukaryota</taxon>
        <taxon>Fungi</taxon>
        <taxon>Fungi incertae sedis</taxon>
        <taxon>Mucoromycota</taxon>
        <taxon>Glomeromycotina</taxon>
        <taxon>Glomeromycetes</taxon>
        <taxon>Diversisporales</taxon>
        <taxon>Acaulosporaceae</taxon>
        <taxon>Acaulospora</taxon>
    </lineage>
</organism>
<feature type="non-terminal residue" evidence="1">
    <location>
        <position position="183"/>
    </location>
</feature>
<reference evidence="1" key="1">
    <citation type="submission" date="2021-06" db="EMBL/GenBank/DDBJ databases">
        <authorList>
            <person name="Kallberg Y."/>
            <person name="Tangrot J."/>
            <person name="Rosling A."/>
        </authorList>
    </citation>
    <scope>NUCLEOTIDE SEQUENCE</scope>
    <source>
        <strain evidence="1">CL356</strain>
    </source>
</reference>
<sequence length="183" mass="20894">FAILLWEISSHKIPFDDIKNDMQVSEKIKENKRPSPFAEDTPEKYIKIIEQAWDHDFNDRPTIQGIRKQLGNLRNKENKLKPLKRNDSETSLSSISSIASIEVSVVPKKNSLGDEPLSNLLDIEEAISLHNKERYKEAFPHLQQLAQNGNPKAAYYAGLYLYKGYGVDKDEIKALQLLEKSAV</sequence>
<proteinExistence type="predicted"/>
<comment type="caution">
    <text evidence="1">The sequence shown here is derived from an EMBL/GenBank/DDBJ whole genome shotgun (WGS) entry which is preliminary data.</text>
</comment>
<evidence type="ECO:0000313" key="1">
    <source>
        <dbReference type="EMBL" id="CAG8688956.1"/>
    </source>
</evidence>
<keyword evidence="2" id="KW-1185">Reference proteome</keyword>
<accession>A0ACA9P2B9</accession>
<dbReference type="EMBL" id="CAJVPT010029097">
    <property type="protein sequence ID" value="CAG8688956.1"/>
    <property type="molecule type" value="Genomic_DNA"/>
</dbReference>